<dbReference type="Proteomes" id="UP000016536">
    <property type="component" value="Unassembled WGS sequence"/>
</dbReference>
<dbReference type="AlphaFoldDB" id="U1QF03"/>
<proteinExistence type="predicted"/>
<evidence type="ECO:0000313" key="2">
    <source>
        <dbReference type="Proteomes" id="UP000016536"/>
    </source>
</evidence>
<evidence type="ECO:0000313" key="1">
    <source>
        <dbReference type="EMBL" id="ERH20504.1"/>
    </source>
</evidence>
<accession>U1QF03</accession>
<name>U1QF03_9ACTO</name>
<feature type="non-terminal residue" evidence="1">
    <location>
        <position position="1"/>
    </location>
</feature>
<dbReference type="EMBL" id="AWSE01000306">
    <property type="protein sequence ID" value="ERH20504.1"/>
    <property type="molecule type" value="Genomic_DNA"/>
</dbReference>
<protein>
    <submittedName>
        <fullName evidence="1">Uncharacterized protein</fullName>
    </submittedName>
</protein>
<keyword evidence="2" id="KW-1185">Reference proteome</keyword>
<reference evidence="1 2" key="1">
    <citation type="submission" date="2013-08" db="EMBL/GenBank/DDBJ databases">
        <authorList>
            <person name="Weinstock G."/>
            <person name="Sodergren E."/>
            <person name="Wylie T."/>
            <person name="Fulton L."/>
            <person name="Fulton R."/>
            <person name="Fronick C."/>
            <person name="O'Laughlin M."/>
            <person name="Godfrey J."/>
            <person name="Miner T."/>
            <person name="Herter B."/>
            <person name="Appelbaum E."/>
            <person name="Cordes M."/>
            <person name="Lek S."/>
            <person name="Wollam A."/>
            <person name="Pepin K.H."/>
            <person name="Palsikar V.B."/>
            <person name="Mitreva M."/>
            <person name="Wilson R.K."/>
        </authorList>
    </citation>
    <scope>NUCLEOTIDE SEQUENCE [LARGE SCALE GENOMIC DNA]</scope>
    <source>
        <strain evidence="1 2">F0542</strain>
    </source>
</reference>
<sequence length="40" mass="4065">NPARAGMIPIFTAVSAAACGKPRASGDDPDGEALFMRCQA</sequence>
<gene>
    <name evidence="1" type="ORF">HMPREF1979_03286</name>
</gene>
<organism evidence="1 2">
    <name type="scientific">Actinomyces johnsonii F0542</name>
    <dbReference type="NCBI Taxonomy" id="1321818"/>
    <lineage>
        <taxon>Bacteria</taxon>
        <taxon>Bacillati</taxon>
        <taxon>Actinomycetota</taxon>
        <taxon>Actinomycetes</taxon>
        <taxon>Actinomycetales</taxon>
        <taxon>Actinomycetaceae</taxon>
        <taxon>Actinomyces</taxon>
    </lineage>
</organism>
<dbReference type="HOGENOM" id="CLU_3300708_0_0_11"/>
<comment type="caution">
    <text evidence="1">The sequence shown here is derived from an EMBL/GenBank/DDBJ whole genome shotgun (WGS) entry which is preliminary data.</text>
</comment>